<dbReference type="Gene3D" id="3.30.1240.10">
    <property type="match status" value="1"/>
</dbReference>
<protein>
    <submittedName>
        <fullName evidence="1">Hydrolase</fullName>
        <ecNumber evidence="1">3.-.-.-</ecNumber>
    </submittedName>
</protein>
<organism evidence="1 2">
    <name type="scientific">Sedimentisphaera cyanobacteriorum</name>
    <dbReference type="NCBI Taxonomy" id="1940790"/>
    <lineage>
        <taxon>Bacteria</taxon>
        <taxon>Pseudomonadati</taxon>
        <taxon>Planctomycetota</taxon>
        <taxon>Phycisphaerae</taxon>
        <taxon>Sedimentisphaerales</taxon>
        <taxon>Sedimentisphaeraceae</taxon>
        <taxon>Sedimentisphaera</taxon>
    </lineage>
</organism>
<dbReference type="Pfam" id="PF08282">
    <property type="entry name" value="Hydrolase_3"/>
    <property type="match status" value="1"/>
</dbReference>
<reference evidence="2" key="1">
    <citation type="submission" date="2017-02" db="EMBL/GenBank/DDBJ databases">
        <title>Comparative genomics and description of representatives of a novel lineage of planctomycetes thriving in anoxic sediments.</title>
        <authorList>
            <person name="Spring S."/>
            <person name="Bunk B."/>
            <person name="Sproer C."/>
            <person name="Klenk H.-P."/>
        </authorList>
    </citation>
    <scope>NUCLEOTIDE SEQUENCE [LARGE SCALE GENOMIC DNA]</scope>
    <source>
        <strain evidence="2">L21-RPul-D3</strain>
    </source>
</reference>
<dbReference type="SUPFAM" id="SSF56784">
    <property type="entry name" value="HAD-like"/>
    <property type="match status" value="1"/>
</dbReference>
<dbReference type="Proteomes" id="UP000188273">
    <property type="component" value="Chromosome"/>
</dbReference>
<dbReference type="EC" id="3.-.-.-" evidence="1"/>
<gene>
    <name evidence="1" type="ORF">L21SP3_01277</name>
</gene>
<dbReference type="GO" id="GO:0016791">
    <property type="term" value="F:phosphatase activity"/>
    <property type="evidence" value="ECO:0007669"/>
    <property type="project" value="TreeGrafter"/>
</dbReference>
<dbReference type="OrthoDB" id="9810101at2"/>
<dbReference type="InterPro" id="IPR036412">
    <property type="entry name" value="HAD-like_sf"/>
</dbReference>
<dbReference type="PANTHER" id="PTHR10000:SF8">
    <property type="entry name" value="HAD SUPERFAMILY HYDROLASE-LIKE, TYPE 3"/>
    <property type="match status" value="1"/>
</dbReference>
<keyword evidence="2" id="KW-1185">Reference proteome</keyword>
<evidence type="ECO:0000313" key="2">
    <source>
        <dbReference type="Proteomes" id="UP000188273"/>
    </source>
</evidence>
<dbReference type="KEGG" id="pbu:L21SP3_01277"/>
<dbReference type="EMBL" id="CP019633">
    <property type="protein sequence ID" value="AQQ09472.1"/>
    <property type="molecule type" value="Genomic_DNA"/>
</dbReference>
<dbReference type="STRING" id="1940790.L21SP3_01277"/>
<dbReference type="NCBIfam" id="TIGR01484">
    <property type="entry name" value="HAD-SF-IIB"/>
    <property type="match status" value="1"/>
</dbReference>
<dbReference type="RefSeq" id="WP_077540066.1">
    <property type="nucleotide sequence ID" value="NZ_CP019633.1"/>
</dbReference>
<keyword evidence="1" id="KW-0378">Hydrolase</keyword>
<dbReference type="InterPro" id="IPR006379">
    <property type="entry name" value="HAD-SF_hydro_IIB"/>
</dbReference>
<dbReference type="PANTHER" id="PTHR10000">
    <property type="entry name" value="PHOSPHOSERINE PHOSPHATASE"/>
    <property type="match status" value="1"/>
</dbReference>
<proteinExistence type="predicted"/>
<dbReference type="InterPro" id="IPR023214">
    <property type="entry name" value="HAD_sf"/>
</dbReference>
<dbReference type="Gene3D" id="3.40.50.1000">
    <property type="entry name" value="HAD superfamily/HAD-like"/>
    <property type="match status" value="1"/>
</dbReference>
<name>A0A1Q2HPT3_9BACT</name>
<dbReference type="GO" id="GO:0000287">
    <property type="term" value="F:magnesium ion binding"/>
    <property type="evidence" value="ECO:0007669"/>
    <property type="project" value="TreeGrafter"/>
</dbReference>
<evidence type="ECO:0000313" key="1">
    <source>
        <dbReference type="EMBL" id="AQQ09472.1"/>
    </source>
</evidence>
<dbReference type="AlphaFoldDB" id="A0A1Q2HPT3"/>
<accession>A0A1Q2HPT3</accession>
<sequence length="299" mass="33585">MNNPPKISPLYITDLDGTLLDENAAVSDFTKHKLNELISEGCRITLASARSIASIRKIMREVELNLPVIEVNGAFITDINTGEHLLSEPMEEGVCREIHKIIDFYQAMPFIFCCAEGKDRVFYEGLANEGMRWFLNDKSEDHRGRSEQVLIDDSVFQNETAGFIVIGSQTQIENIRGDIESRFSQKIDCYCFANPYCPEWHWLTIHSSRARKSEGVLSLAEELCTDLSDIVVFGDNTNDLPMLRLNSQGLQSVCVANAAESIKREASLICKSNTEDGVVKFIEKDFREKNRAGCSAESV</sequence>
<dbReference type="GO" id="GO:0005829">
    <property type="term" value="C:cytosol"/>
    <property type="evidence" value="ECO:0007669"/>
    <property type="project" value="TreeGrafter"/>
</dbReference>